<keyword evidence="1" id="KW-0812">Transmembrane</keyword>
<feature type="transmembrane region" description="Helical" evidence="1">
    <location>
        <begin position="92"/>
        <end position="114"/>
    </location>
</feature>
<keyword evidence="1" id="KW-1133">Transmembrane helix</keyword>
<name>A0A2T7BN84_9BACT</name>
<dbReference type="Proteomes" id="UP000244450">
    <property type="component" value="Unassembled WGS sequence"/>
</dbReference>
<dbReference type="AlphaFoldDB" id="A0A2T7BN84"/>
<keyword evidence="3" id="KW-1185">Reference proteome</keyword>
<reference evidence="2 3" key="1">
    <citation type="submission" date="2018-04" db="EMBL/GenBank/DDBJ databases">
        <title>Chitinophaga fuyangensis sp. nov., isolated from soil in a chemical factory.</title>
        <authorList>
            <person name="Chen K."/>
        </authorList>
    </citation>
    <scope>NUCLEOTIDE SEQUENCE [LARGE SCALE GENOMIC DNA]</scope>
    <source>
        <strain evidence="2 3">LY-1</strain>
    </source>
</reference>
<dbReference type="OrthoDB" id="1366101at2"/>
<evidence type="ECO:0000313" key="2">
    <source>
        <dbReference type="EMBL" id="PUZ29126.1"/>
    </source>
</evidence>
<organism evidence="2 3">
    <name type="scientific">Chitinophaga parva</name>
    <dbReference type="NCBI Taxonomy" id="2169414"/>
    <lineage>
        <taxon>Bacteria</taxon>
        <taxon>Pseudomonadati</taxon>
        <taxon>Bacteroidota</taxon>
        <taxon>Chitinophagia</taxon>
        <taxon>Chitinophagales</taxon>
        <taxon>Chitinophagaceae</taxon>
        <taxon>Chitinophaga</taxon>
    </lineage>
</organism>
<sequence>MEAPKTQPPQEIEELLNAKQAGREITSNAGDPHLDEEDFVAGQAEVLRKAAEKQSNTNVFGQEEAFTLDQISTGIRLEYLRTLRQNNGQRKIYARLIFVFTCLWAAVIFVMLFLAGFKRLELSDTVLVALITTTTINFFGFFLLVVKYLFNTGSLPSTPDGPPQP</sequence>
<feature type="transmembrane region" description="Helical" evidence="1">
    <location>
        <begin position="126"/>
        <end position="150"/>
    </location>
</feature>
<keyword evidence="1" id="KW-0472">Membrane</keyword>
<proteinExistence type="predicted"/>
<protein>
    <submittedName>
        <fullName evidence="2">Uncharacterized protein</fullName>
    </submittedName>
</protein>
<accession>A0A2T7BN84</accession>
<dbReference type="RefSeq" id="WP_108685765.1">
    <property type="nucleotide sequence ID" value="NZ_QCYK01000001.1"/>
</dbReference>
<comment type="caution">
    <text evidence="2">The sequence shown here is derived from an EMBL/GenBank/DDBJ whole genome shotgun (WGS) entry which is preliminary data.</text>
</comment>
<evidence type="ECO:0000256" key="1">
    <source>
        <dbReference type="SAM" id="Phobius"/>
    </source>
</evidence>
<gene>
    <name evidence="2" type="ORF">DCC81_06585</name>
</gene>
<dbReference type="EMBL" id="QCYK01000001">
    <property type="protein sequence ID" value="PUZ29126.1"/>
    <property type="molecule type" value="Genomic_DNA"/>
</dbReference>
<evidence type="ECO:0000313" key="3">
    <source>
        <dbReference type="Proteomes" id="UP000244450"/>
    </source>
</evidence>